<dbReference type="Proteomes" id="UP000812961">
    <property type="component" value="Unassembled WGS sequence"/>
</dbReference>
<dbReference type="GO" id="GO:0004519">
    <property type="term" value="F:endonuclease activity"/>
    <property type="evidence" value="ECO:0007669"/>
    <property type="project" value="UniProtKB-KW"/>
</dbReference>
<dbReference type="Pfam" id="PF13392">
    <property type="entry name" value="HNH_3"/>
    <property type="match status" value="1"/>
</dbReference>
<keyword evidence="2" id="KW-0378">Hydrolase</keyword>
<reference evidence="2 3" key="1">
    <citation type="submission" date="2021-08" db="EMBL/GenBank/DDBJ databases">
        <title>The genome sequence of Chitinophaga sp. B61.</title>
        <authorList>
            <person name="Zhang X."/>
        </authorList>
    </citation>
    <scope>NUCLEOTIDE SEQUENCE [LARGE SCALE GENOMIC DNA]</scope>
    <source>
        <strain evidence="2 3">B61</strain>
    </source>
</reference>
<organism evidence="2 3">
    <name type="scientific">Chitinophaga rhizophila</name>
    <dbReference type="NCBI Taxonomy" id="2866212"/>
    <lineage>
        <taxon>Bacteria</taxon>
        <taxon>Pseudomonadati</taxon>
        <taxon>Bacteroidota</taxon>
        <taxon>Chitinophagia</taxon>
        <taxon>Chitinophagales</taxon>
        <taxon>Chitinophagaceae</taxon>
        <taxon>Chitinophaga</taxon>
    </lineage>
</organism>
<dbReference type="CDD" id="cd00085">
    <property type="entry name" value="HNHc"/>
    <property type="match status" value="1"/>
</dbReference>
<keyword evidence="3" id="KW-1185">Reference proteome</keyword>
<gene>
    <name evidence="2" type="ORF">K1Y79_04305</name>
</gene>
<evidence type="ECO:0000313" key="2">
    <source>
        <dbReference type="EMBL" id="MBW8683548.1"/>
    </source>
</evidence>
<sequence>MAFHADTYGDNLVVDHIDMKKGNNLPENLQLLIFLR</sequence>
<dbReference type="InterPro" id="IPR044925">
    <property type="entry name" value="His-Me_finger_sf"/>
</dbReference>
<keyword evidence="2" id="KW-0540">Nuclease</keyword>
<evidence type="ECO:0000313" key="3">
    <source>
        <dbReference type="Proteomes" id="UP000812961"/>
    </source>
</evidence>
<protein>
    <submittedName>
        <fullName evidence="2">HNH endonuclease</fullName>
    </submittedName>
</protein>
<feature type="domain" description="HNH nuclease" evidence="1">
    <location>
        <begin position="10"/>
        <end position="32"/>
    </location>
</feature>
<name>A0ABS7GAI5_9BACT</name>
<dbReference type="SUPFAM" id="SSF54060">
    <property type="entry name" value="His-Me finger endonucleases"/>
    <property type="match status" value="1"/>
</dbReference>
<dbReference type="EMBL" id="JAICCF010000001">
    <property type="protein sequence ID" value="MBW8683548.1"/>
    <property type="molecule type" value="Genomic_DNA"/>
</dbReference>
<comment type="caution">
    <text evidence="2">The sequence shown here is derived from an EMBL/GenBank/DDBJ whole genome shotgun (WGS) entry which is preliminary data.</text>
</comment>
<evidence type="ECO:0000259" key="1">
    <source>
        <dbReference type="Pfam" id="PF13392"/>
    </source>
</evidence>
<dbReference type="InterPro" id="IPR003615">
    <property type="entry name" value="HNH_nuc"/>
</dbReference>
<proteinExistence type="predicted"/>
<keyword evidence="2" id="KW-0255">Endonuclease</keyword>
<accession>A0ABS7GAI5</accession>